<evidence type="ECO:0000256" key="5">
    <source>
        <dbReference type="ARBA" id="ARBA00022747"/>
    </source>
</evidence>
<evidence type="ECO:0000256" key="1">
    <source>
        <dbReference type="ARBA" id="ARBA00011975"/>
    </source>
</evidence>
<evidence type="ECO:0000256" key="2">
    <source>
        <dbReference type="ARBA" id="ARBA00022603"/>
    </source>
</evidence>
<keyword evidence="5" id="KW-0680">Restriction system</keyword>
<reference evidence="7 8" key="1">
    <citation type="submission" date="2019-10" db="EMBL/GenBank/DDBJ databases">
        <title>Thermopilla bonchosmolovskayae gen. nov., sp. nov., a moderately thermophilic Chloroflexi bacterium from a Chukotka hot spring (Arctic, Russia), representing a novel classis Thermopillaia, which include previously uncultivated lineage OLB14.</title>
        <authorList>
            <person name="Kochetkova T.V."/>
            <person name="Zayulina K.S."/>
            <person name="Zhigarkov V.S."/>
            <person name="Minaev N.V."/>
            <person name="Novikov A."/>
            <person name="Toshchakov S.V."/>
            <person name="Elcheninov A.G."/>
            <person name="Kublanov I.V."/>
        </authorList>
    </citation>
    <scope>NUCLEOTIDE SEQUENCE [LARGE SCALE GENOMIC DNA]</scope>
    <source>
        <strain evidence="7 8">3753O</strain>
    </source>
</reference>
<dbReference type="Proteomes" id="UP000326331">
    <property type="component" value="Chromosome"/>
</dbReference>
<dbReference type="PROSITE" id="PS51679">
    <property type="entry name" value="SAM_MT_C5"/>
    <property type="match status" value="1"/>
</dbReference>
<keyword evidence="8" id="KW-1185">Reference proteome</keyword>
<dbReference type="PANTHER" id="PTHR10629:SF52">
    <property type="entry name" value="DNA (CYTOSINE-5)-METHYLTRANSFERASE 1"/>
    <property type="match status" value="1"/>
</dbReference>
<dbReference type="InterPro" id="IPR001525">
    <property type="entry name" value="C5_MeTfrase"/>
</dbReference>
<keyword evidence="3 6" id="KW-0808">Transferase</keyword>
<dbReference type="GO" id="GO:0008168">
    <property type="term" value="F:methyltransferase activity"/>
    <property type="evidence" value="ECO:0007669"/>
    <property type="project" value="UniProtKB-KW"/>
</dbReference>
<keyword evidence="4 6" id="KW-0949">S-adenosyl-L-methionine</keyword>
<evidence type="ECO:0000256" key="6">
    <source>
        <dbReference type="PROSITE-ProRule" id="PRU01016"/>
    </source>
</evidence>
<dbReference type="Pfam" id="PF00145">
    <property type="entry name" value="DNA_methylase"/>
    <property type="match status" value="1"/>
</dbReference>
<dbReference type="InterPro" id="IPR029063">
    <property type="entry name" value="SAM-dependent_MTases_sf"/>
</dbReference>
<dbReference type="Gene3D" id="3.90.120.10">
    <property type="entry name" value="DNA Methylase, subunit A, domain 2"/>
    <property type="match status" value="2"/>
</dbReference>
<keyword evidence="2 6" id="KW-0489">Methyltransferase</keyword>
<protein>
    <recommendedName>
        <fullName evidence="1">DNA (cytosine-5-)-methyltransferase</fullName>
        <ecNumber evidence="1">2.1.1.37</ecNumber>
    </recommendedName>
</protein>
<dbReference type="PANTHER" id="PTHR10629">
    <property type="entry name" value="CYTOSINE-SPECIFIC METHYLTRANSFERASE"/>
    <property type="match status" value="1"/>
</dbReference>
<accession>A0ABX6C4X9</accession>
<evidence type="ECO:0000256" key="3">
    <source>
        <dbReference type="ARBA" id="ARBA00022679"/>
    </source>
</evidence>
<evidence type="ECO:0000313" key="7">
    <source>
        <dbReference type="EMBL" id="QFG04319.1"/>
    </source>
</evidence>
<dbReference type="SUPFAM" id="SSF53335">
    <property type="entry name" value="S-adenosyl-L-methionine-dependent methyltransferases"/>
    <property type="match status" value="1"/>
</dbReference>
<name>A0ABX6C4X9_9CHLR</name>
<dbReference type="InterPro" id="IPR031303">
    <property type="entry name" value="C5_meth_CS"/>
</dbReference>
<evidence type="ECO:0000256" key="4">
    <source>
        <dbReference type="ARBA" id="ARBA00022691"/>
    </source>
</evidence>
<dbReference type="EC" id="2.1.1.37" evidence="1"/>
<dbReference type="InterPro" id="IPR050390">
    <property type="entry name" value="C5-Methyltransferase"/>
</dbReference>
<sequence>MRLNAMHFGVPQHRPRMFLVGLRTDVARAAGLSGSLPFYVSGQLPPSPLCPVPSVNRPLTVRHALWDLVDVDGELQYAADCGDLSYMCSPGRYAWTMRCSPEWLPPALPEAAPPSRPLNATQRKHSPPIELRFRLYQYFDAVGIRPGLLNVAADPGLDGNSRVEVVEHFLRAAPVPAIAPDGTVLAENKQELVALVVAAATKKHSQRPMRWDEPSPTVMSLPDDFVHPRYPRTFTVRELARLQSFPDNFEFRSKETTGSERRKFEVPQYTQVGNAVPPLLAKAVGQTLASQIRKAKDA</sequence>
<dbReference type="GO" id="GO:0032259">
    <property type="term" value="P:methylation"/>
    <property type="evidence" value="ECO:0007669"/>
    <property type="project" value="UniProtKB-KW"/>
</dbReference>
<dbReference type="EMBL" id="CP042829">
    <property type="protein sequence ID" value="QFG04319.1"/>
    <property type="molecule type" value="Genomic_DNA"/>
</dbReference>
<dbReference type="Gene3D" id="3.40.50.150">
    <property type="entry name" value="Vaccinia Virus protein VP39"/>
    <property type="match status" value="1"/>
</dbReference>
<organism evidence="7 8">
    <name type="scientific">Tepidiforma bonchosmolovskayae</name>
    <dbReference type="NCBI Taxonomy" id="2601677"/>
    <lineage>
        <taxon>Bacteria</taxon>
        <taxon>Bacillati</taxon>
        <taxon>Chloroflexota</taxon>
        <taxon>Tepidiformia</taxon>
        <taxon>Tepidiformales</taxon>
        <taxon>Tepidiformaceae</taxon>
        <taxon>Tepidiforma</taxon>
    </lineage>
</organism>
<gene>
    <name evidence="7" type="ORF">Tbon_05385</name>
</gene>
<proteinExistence type="inferred from homology"/>
<comment type="similarity">
    <text evidence="6">Belongs to the class I-like SAM-binding methyltransferase superfamily. C5-methyltransferase family.</text>
</comment>
<dbReference type="PROSITE" id="PS00095">
    <property type="entry name" value="C5_MTASE_2"/>
    <property type="match status" value="1"/>
</dbReference>
<comment type="caution">
    <text evidence="6">Lacks conserved residue(s) required for the propagation of feature annotation.</text>
</comment>
<evidence type="ECO:0000313" key="8">
    <source>
        <dbReference type="Proteomes" id="UP000326331"/>
    </source>
</evidence>